<proteinExistence type="predicted"/>
<organism evidence="1 2">
    <name type="scientific">Catharanthus roseus</name>
    <name type="common">Madagascar periwinkle</name>
    <name type="synonym">Vinca rosea</name>
    <dbReference type="NCBI Taxonomy" id="4058"/>
    <lineage>
        <taxon>Eukaryota</taxon>
        <taxon>Viridiplantae</taxon>
        <taxon>Streptophyta</taxon>
        <taxon>Embryophyta</taxon>
        <taxon>Tracheophyta</taxon>
        <taxon>Spermatophyta</taxon>
        <taxon>Magnoliopsida</taxon>
        <taxon>eudicotyledons</taxon>
        <taxon>Gunneridae</taxon>
        <taxon>Pentapetalae</taxon>
        <taxon>asterids</taxon>
        <taxon>lamiids</taxon>
        <taxon>Gentianales</taxon>
        <taxon>Apocynaceae</taxon>
        <taxon>Rauvolfioideae</taxon>
        <taxon>Vinceae</taxon>
        <taxon>Catharanthinae</taxon>
        <taxon>Catharanthus</taxon>
    </lineage>
</organism>
<name>A0ACC0C7B0_CATRO</name>
<evidence type="ECO:0000313" key="1">
    <source>
        <dbReference type="EMBL" id="KAI5680784.1"/>
    </source>
</evidence>
<dbReference type="EMBL" id="CM044701">
    <property type="protein sequence ID" value="KAI5680784.1"/>
    <property type="molecule type" value="Genomic_DNA"/>
</dbReference>
<reference evidence="2" key="1">
    <citation type="journal article" date="2023" name="Nat. Plants">
        <title>Single-cell RNA sequencing provides a high-resolution roadmap for understanding the multicellular compartmentation of specialized metabolism.</title>
        <authorList>
            <person name="Sun S."/>
            <person name="Shen X."/>
            <person name="Li Y."/>
            <person name="Li Y."/>
            <person name="Wang S."/>
            <person name="Li R."/>
            <person name="Zhang H."/>
            <person name="Shen G."/>
            <person name="Guo B."/>
            <person name="Wei J."/>
            <person name="Xu J."/>
            <person name="St-Pierre B."/>
            <person name="Chen S."/>
            <person name="Sun C."/>
        </authorList>
    </citation>
    <scope>NUCLEOTIDE SEQUENCE [LARGE SCALE GENOMIC DNA]</scope>
</reference>
<evidence type="ECO:0000313" key="2">
    <source>
        <dbReference type="Proteomes" id="UP001060085"/>
    </source>
</evidence>
<protein>
    <submittedName>
        <fullName evidence="1">Uncharacterized protein</fullName>
    </submittedName>
</protein>
<gene>
    <name evidence="1" type="ORF">M9H77_02011</name>
</gene>
<keyword evidence="2" id="KW-1185">Reference proteome</keyword>
<accession>A0ACC0C7B0</accession>
<comment type="caution">
    <text evidence="1">The sequence shown here is derived from an EMBL/GenBank/DDBJ whole genome shotgun (WGS) entry which is preliminary data.</text>
</comment>
<sequence length="138" mass="16524">MDLNEEYRPSWNYGNFKSTFSHLLYEMMNIIELYKVVFPVEQTGELYQLREIEHQSDLIQGRIFSKEGWMLYIGKAKKLKIDCLDHSLELGQRNSRFLKQMRLMAWLITMEDTLKDKLEEFEGINQGNKLEVFVSSRF</sequence>
<dbReference type="Proteomes" id="UP001060085">
    <property type="component" value="Linkage Group LG01"/>
</dbReference>